<accession>A0A1I5S7G3</accession>
<protein>
    <submittedName>
        <fullName evidence="2">Uncharacterized protein</fullName>
    </submittedName>
</protein>
<evidence type="ECO:0000313" key="3">
    <source>
        <dbReference type="Proteomes" id="UP000183413"/>
    </source>
</evidence>
<dbReference type="RefSeq" id="WP_075023703.1">
    <property type="nucleotide sequence ID" value="NZ_FOVH01000016.1"/>
</dbReference>
<gene>
    <name evidence="2" type="ORF">SAMN04489713_11663</name>
</gene>
<keyword evidence="3" id="KW-1185">Reference proteome</keyword>
<dbReference type="InParanoid" id="A0A1I5S7G3"/>
<sequence length="89" mass="9850">MSPLLATASHTGPNLGAWLLLAVLAAVAYVAHCVIWPYRACRKCSGAGRFRSPSGKAWRYCNRCSGKGAQLRPGRRVWTHLKGIDRDRR</sequence>
<dbReference type="AlphaFoldDB" id="A0A1I5S7G3"/>
<dbReference type="Proteomes" id="UP000183413">
    <property type="component" value="Unassembled WGS sequence"/>
</dbReference>
<keyword evidence="1" id="KW-1133">Transmembrane helix</keyword>
<evidence type="ECO:0000313" key="2">
    <source>
        <dbReference type="EMBL" id="SFP66631.1"/>
    </source>
</evidence>
<organism evidence="2 3">
    <name type="scientific">Actinomadura madurae</name>
    <dbReference type="NCBI Taxonomy" id="1993"/>
    <lineage>
        <taxon>Bacteria</taxon>
        <taxon>Bacillati</taxon>
        <taxon>Actinomycetota</taxon>
        <taxon>Actinomycetes</taxon>
        <taxon>Streptosporangiales</taxon>
        <taxon>Thermomonosporaceae</taxon>
        <taxon>Actinomadura</taxon>
    </lineage>
</organism>
<proteinExistence type="predicted"/>
<feature type="transmembrane region" description="Helical" evidence="1">
    <location>
        <begin position="15"/>
        <end position="36"/>
    </location>
</feature>
<name>A0A1I5S7G3_9ACTN</name>
<evidence type="ECO:0000256" key="1">
    <source>
        <dbReference type="SAM" id="Phobius"/>
    </source>
</evidence>
<reference evidence="2 3" key="1">
    <citation type="submission" date="2016-10" db="EMBL/GenBank/DDBJ databases">
        <authorList>
            <person name="de Groot N.N."/>
        </authorList>
    </citation>
    <scope>NUCLEOTIDE SEQUENCE [LARGE SCALE GENOMIC DNA]</scope>
    <source>
        <strain evidence="2 3">DSM 43067</strain>
    </source>
</reference>
<dbReference type="STRING" id="1993.SAMN04489713_11663"/>
<dbReference type="EMBL" id="FOVH01000016">
    <property type="protein sequence ID" value="SFP66631.1"/>
    <property type="molecule type" value="Genomic_DNA"/>
</dbReference>
<keyword evidence="1" id="KW-0812">Transmembrane</keyword>
<keyword evidence="1" id="KW-0472">Membrane</keyword>